<proteinExistence type="predicted"/>
<dbReference type="EMBL" id="RBRA01000071">
    <property type="protein sequence ID" value="RMQ26944.1"/>
    <property type="molecule type" value="Genomic_DNA"/>
</dbReference>
<sequence>MTGKSATAPKGLVAAVNQGDKSPWLTAAPRSTERSMATVFLVMATASGFRASERQPLPLRVFVDRSEADGWLDKLIDYHVSPPEQPHGSDNEEDWSEWRMQMNAWRADHPAGVVAADYQHFGVYDLPLGL</sequence>
<organism evidence="1 3">
    <name type="scientific">Pseudomonas syringae pv. delphinii</name>
    <dbReference type="NCBI Taxonomy" id="192088"/>
    <lineage>
        <taxon>Bacteria</taxon>
        <taxon>Pseudomonadati</taxon>
        <taxon>Pseudomonadota</taxon>
        <taxon>Gammaproteobacteria</taxon>
        <taxon>Pseudomonadales</taxon>
        <taxon>Pseudomonadaceae</taxon>
        <taxon>Pseudomonas</taxon>
    </lineage>
</organism>
<accession>A0A3M4BGN0</accession>
<evidence type="ECO:0000313" key="4">
    <source>
        <dbReference type="Proteomes" id="UP000269044"/>
    </source>
</evidence>
<evidence type="ECO:0000313" key="3">
    <source>
        <dbReference type="Proteomes" id="UP000267908"/>
    </source>
</evidence>
<evidence type="ECO:0000313" key="1">
    <source>
        <dbReference type="EMBL" id="RMP18311.1"/>
    </source>
</evidence>
<dbReference type="AlphaFoldDB" id="A0A3M4BGN0"/>
<dbReference type="EMBL" id="RBQG01000029">
    <property type="protein sequence ID" value="RMP18311.1"/>
    <property type="molecule type" value="Genomic_DNA"/>
</dbReference>
<gene>
    <name evidence="2" type="ORF">ALQ08_200038</name>
    <name evidence="1" type="ORF">ALQ28_200063</name>
</gene>
<name>A0A3M4BGN0_9PSED</name>
<evidence type="ECO:0000313" key="2">
    <source>
        <dbReference type="EMBL" id="RMQ26944.1"/>
    </source>
</evidence>
<reference evidence="3 4" key="1">
    <citation type="submission" date="2018-08" db="EMBL/GenBank/DDBJ databases">
        <title>Recombination of ecologically and evolutionarily significant loci maintains genetic cohesion in the Pseudomonas syringae species complex.</title>
        <authorList>
            <person name="Dillon M."/>
            <person name="Thakur S."/>
            <person name="Almeida R.N.D."/>
            <person name="Weir B.S."/>
            <person name="Guttman D.S."/>
        </authorList>
    </citation>
    <scope>NUCLEOTIDE SEQUENCE [LARGE SCALE GENOMIC DNA]</scope>
    <source>
        <strain evidence="2 4">ICMP 13052</strain>
        <strain evidence="1 3">ICMP 4330</strain>
    </source>
</reference>
<comment type="caution">
    <text evidence="1">The sequence shown here is derived from an EMBL/GenBank/DDBJ whole genome shotgun (WGS) entry which is preliminary data.</text>
</comment>
<dbReference type="Proteomes" id="UP000269044">
    <property type="component" value="Unassembled WGS sequence"/>
</dbReference>
<dbReference type="Proteomes" id="UP000267908">
    <property type="component" value="Unassembled WGS sequence"/>
</dbReference>
<protein>
    <submittedName>
        <fullName evidence="1">Uncharacterized protein</fullName>
    </submittedName>
</protein>